<keyword evidence="3" id="KW-1185">Reference proteome</keyword>
<feature type="domain" description="Glycoamylase-like" evidence="1">
    <location>
        <begin position="164"/>
        <end position="377"/>
    </location>
</feature>
<sequence length="390" mass="45562">MNNILEIEEKLSFDFFWNEVSKTENGYGLIRDNTKHNIASIASVGFGLSAIPIGIERKWITKEEGYNRAFKTLNTFLYNVEQKEGFYLHFVDMKNGKRVWNSEVSVIDTSIFLMGALTVAEYFKGEIYELFEKIYERINWQWYTDKNKNMFYMGYWYESGFHGYWDGYAEQLMMYIMGAASPTYPVDPILYYSFNRNLGRYKNYELIYTWTGSIFTYQYSHAWIDFRNKKDKLGVDWFKNSILATKASRQYSIDNNHIYKSFSENSWGLTACDSPNGYRGDFGAPPSAHNNTENKTDGTIPPAGTIGSIVFTPDEVIEAMKYYDTLENLKCKYGFKDAFNLDKNWYSDIVIGIDKGISLLMIENYRTGMIWDLVMKNKYIKRGLALLEIK</sequence>
<dbReference type="Pfam" id="PF10091">
    <property type="entry name" value="Glycoamylase"/>
    <property type="match status" value="1"/>
</dbReference>
<evidence type="ECO:0000313" key="2">
    <source>
        <dbReference type="EMBL" id="WGS64621.1"/>
    </source>
</evidence>
<protein>
    <recommendedName>
        <fullName evidence="1">Glycoamylase-like domain-containing protein</fullName>
    </recommendedName>
</protein>
<organism evidence="2 3">
    <name type="scientific">Marinitoga aeolica</name>
    <dbReference type="NCBI Taxonomy" id="2809031"/>
    <lineage>
        <taxon>Bacteria</taxon>
        <taxon>Thermotogati</taxon>
        <taxon>Thermotogota</taxon>
        <taxon>Thermotogae</taxon>
        <taxon>Petrotogales</taxon>
        <taxon>Petrotogaceae</taxon>
        <taxon>Marinitoga</taxon>
    </lineage>
</organism>
<dbReference type="RefSeq" id="WP_280998425.1">
    <property type="nucleotide sequence ID" value="NZ_CP069362.1"/>
</dbReference>
<reference evidence="2 3" key="1">
    <citation type="submission" date="2021-02" db="EMBL/GenBank/DDBJ databases">
        <title>Characterization of Marinitoga sp. nov. str. BP5-C20A.</title>
        <authorList>
            <person name="Erauso G."/>
            <person name="Postec A."/>
        </authorList>
    </citation>
    <scope>NUCLEOTIDE SEQUENCE [LARGE SCALE GENOMIC DNA]</scope>
    <source>
        <strain evidence="2 3">BP5-C20A</strain>
    </source>
</reference>
<dbReference type="Proteomes" id="UP001232493">
    <property type="component" value="Chromosome"/>
</dbReference>
<evidence type="ECO:0000259" key="1">
    <source>
        <dbReference type="Pfam" id="PF10091"/>
    </source>
</evidence>
<proteinExistence type="predicted"/>
<dbReference type="InterPro" id="IPR019282">
    <property type="entry name" value="Glycoamylase-like_cons_dom"/>
</dbReference>
<accession>A0ABY8PPS2</accession>
<gene>
    <name evidence="2" type="ORF">JRV97_09630</name>
</gene>
<evidence type="ECO:0000313" key="3">
    <source>
        <dbReference type="Proteomes" id="UP001232493"/>
    </source>
</evidence>
<dbReference type="Gene3D" id="1.50.10.140">
    <property type="match status" value="1"/>
</dbReference>
<name>A0ABY8PPS2_9BACT</name>
<dbReference type="EMBL" id="CP069362">
    <property type="protein sequence ID" value="WGS64621.1"/>
    <property type="molecule type" value="Genomic_DNA"/>
</dbReference>